<evidence type="ECO:0000313" key="3">
    <source>
        <dbReference type="EMBL" id="EMD36287.1"/>
    </source>
</evidence>
<dbReference type="Proteomes" id="UP000016930">
    <property type="component" value="Unassembled WGS sequence"/>
</dbReference>
<accession>M2RCY0</accession>
<keyword evidence="1" id="KW-1133">Transmembrane helix</keyword>
<evidence type="ECO:0000259" key="2">
    <source>
        <dbReference type="Pfam" id="PF20152"/>
    </source>
</evidence>
<keyword evidence="1" id="KW-0472">Membrane</keyword>
<keyword evidence="1" id="KW-0812">Transmembrane</keyword>
<dbReference type="InterPro" id="IPR045339">
    <property type="entry name" value="DUF6534"/>
</dbReference>
<name>M2RCY0_CERS8</name>
<proteinExistence type="predicted"/>
<dbReference type="Pfam" id="PF20152">
    <property type="entry name" value="DUF6534"/>
    <property type="match status" value="1"/>
</dbReference>
<evidence type="ECO:0000256" key="1">
    <source>
        <dbReference type="SAM" id="Phobius"/>
    </source>
</evidence>
<reference evidence="3 4" key="1">
    <citation type="journal article" date="2012" name="Proc. Natl. Acad. Sci. U.S.A.">
        <title>Comparative genomics of Ceriporiopsis subvermispora and Phanerochaete chrysosporium provide insight into selective ligninolysis.</title>
        <authorList>
            <person name="Fernandez-Fueyo E."/>
            <person name="Ruiz-Duenas F.J."/>
            <person name="Ferreira P."/>
            <person name="Floudas D."/>
            <person name="Hibbett D.S."/>
            <person name="Canessa P."/>
            <person name="Larrondo L.F."/>
            <person name="James T.Y."/>
            <person name="Seelenfreund D."/>
            <person name="Lobos S."/>
            <person name="Polanco R."/>
            <person name="Tello M."/>
            <person name="Honda Y."/>
            <person name="Watanabe T."/>
            <person name="Watanabe T."/>
            <person name="Ryu J.S."/>
            <person name="Kubicek C.P."/>
            <person name="Schmoll M."/>
            <person name="Gaskell J."/>
            <person name="Hammel K.E."/>
            <person name="St John F.J."/>
            <person name="Vanden Wymelenberg A."/>
            <person name="Sabat G."/>
            <person name="Splinter BonDurant S."/>
            <person name="Syed K."/>
            <person name="Yadav J.S."/>
            <person name="Doddapaneni H."/>
            <person name="Subramanian V."/>
            <person name="Lavin J.L."/>
            <person name="Oguiza J.A."/>
            <person name="Perez G."/>
            <person name="Pisabarro A.G."/>
            <person name="Ramirez L."/>
            <person name="Santoyo F."/>
            <person name="Master E."/>
            <person name="Coutinho P.M."/>
            <person name="Henrissat B."/>
            <person name="Lombard V."/>
            <person name="Magnuson J.K."/>
            <person name="Kuees U."/>
            <person name="Hori C."/>
            <person name="Igarashi K."/>
            <person name="Samejima M."/>
            <person name="Held B.W."/>
            <person name="Barry K.W."/>
            <person name="LaButti K.M."/>
            <person name="Lapidus A."/>
            <person name="Lindquist E.A."/>
            <person name="Lucas S.M."/>
            <person name="Riley R."/>
            <person name="Salamov A.A."/>
            <person name="Hoffmeister D."/>
            <person name="Schwenk D."/>
            <person name="Hadar Y."/>
            <person name="Yarden O."/>
            <person name="de Vries R.P."/>
            <person name="Wiebenga A."/>
            <person name="Stenlid J."/>
            <person name="Eastwood D."/>
            <person name="Grigoriev I.V."/>
            <person name="Berka R.M."/>
            <person name="Blanchette R.A."/>
            <person name="Kersten P."/>
            <person name="Martinez A.T."/>
            <person name="Vicuna R."/>
            <person name="Cullen D."/>
        </authorList>
    </citation>
    <scope>NUCLEOTIDE SEQUENCE [LARGE SCALE GENOMIC DNA]</scope>
    <source>
        <strain evidence="3 4">B</strain>
    </source>
</reference>
<feature type="domain" description="DUF6534" evidence="2">
    <location>
        <begin position="2"/>
        <end position="83"/>
    </location>
</feature>
<protein>
    <recommendedName>
        <fullName evidence="2">DUF6534 domain-containing protein</fullName>
    </recommendedName>
</protein>
<evidence type="ECO:0000313" key="4">
    <source>
        <dbReference type="Proteomes" id="UP000016930"/>
    </source>
</evidence>
<feature type="transmembrane region" description="Helical" evidence="1">
    <location>
        <begin position="61"/>
        <end position="83"/>
    </location>
</feature>
<sequence>MADIFISVSQIYSLWRQRSDFQATNNVVRLFMLYSLNTGVIVTLCAVESLATFAIMPNNEIYQAVYILLSPLLLNALLATYNLKWTVRGEFLNNGLQRPVSKDPLPFFNLKSKTHRRDTDCDEVLEVRIETARETSADWTAGP</sequence>
<organism evidence="3 4">
    <name type="scientific">Ceriporiopsis subvermispora (strain B)</name>
    <name type="common">White-rot fungus</name>
    <name type="synonym">Gelatoporia subvermispora</name>
    <dbReference type="NCBI Taxonomy" id="914234"/>
    <lineage>
        <taxon>Eukaryota</taxon>
        <taxon>Fungi</taxon>
        <taxon>Dikarya</taxon>
        <taxon>Basidiomycota</taxon>
        <taxon>Agaricomycotina</taxon>
        <taxon>Agaricomycetes</taxon>
        <taxon>Polyporales</taxon>
        <taxon>Gelatoporiaceae</taxon>
        <taxon>Gelatoporia</taxon>
    </lineage>
</organism>
<dbReference type="EMBL" id="KB445798">
    <property type="protein sequence ID" value="EMD36287.1"/>
    <property type="molecule type" value="Genomic_DNA"/>
</dbReference>
<dbReference type="AlphaFoldDB" id="M2RCY0"/>
<dbReference type="STRING" id="914234.M2RCY0"/>
<keyword evidence="4" id="KW-1185">Reference proteome</keyword>
<gene>
    <name evidence="3" type="ORF">CERSUDRAFT_124213</name>
</gene>
<feature type="transmembrane region" description="Helical" evidence="1">
    <location>
        <begin position="31"/>
        <end position="55"/>
    </location>
</feature>
<dbReference type="HOGENOM" id="CLU_1805948_0_0_1"/>